<evidence type="ECO:0000256" key="6">
    <source>
        <dbReference type="ARBA" id="ARBA00022741"/>
    </source>
</evidence>
<dbReference type="SUPFAM" id="SSF53748">
    <property type="entry name" value="Phosphoglycerate kinase"/>
    <property type="match status" value="1"/>
</dbReference>
<dbReference type="AlphaFoldDB" id="L2GKZ8"/>
<dbReference type="GO" id="GO:0005524">
    <property type="term" value="F:ATP binding"/>
    <property type="evidence" value="ECO:0007669"/>
    <property type="project" value="UniProtKB-KW"/>
</dbReference>
<dbReference type="OMA" id="DMIFDIG"/>
<dbReference type="PRINTS" id="PR00477">
    <property type="entry name" value="PHGLYCKINASE"/>
</dbReference>
<evidence type="ECO:0000256" key="11">
    <source>
        <dbReference type="RuleBase" id="RU000696"/>
    </source>
</evidence>
<dbReference type="HOGENOM" id="CLU_025427_0_2_1"/>
<evidence type="ECO:0000256" key="1">
    <source>
        <dbReference type="ARBA" id="ARBA00000642"/>
    </source>
</evidence>
<dbReference type="GO" id="GO:0005829">
    <property type="term" value="C:cytosol"/>
    <property type="evidence" value="ECO:0007669"/>
    <property type="project" value="TreeGrafter"/>
</dbReference>
<dbReference type="EMBL" id="JH370153">
    <property type="protein sequence ID" value="ELA40972.1"/>
    <property type="molecule type" value="Genomic_DNA"/>
</dbReference>
<dbReference type="GO" id="GO:0004618">
    <property type="term" value="F:phosphoglycerate kinase activity"/>
    <property type="evidence" value="ECO:0007669"/>
    <property type="project" value="UniProtKB-EC"/>
</dbReference>
<dbReference type="GO" id="GO:0043531">
    <property type="term" value="F:ADP binding"/>
    <property type="evidence" value="ECO:0007669"/>
    <property type="project" value="TreeGrafter"/>
</dbReference>
<protein>
    <recommendedName>
        <fullName evidence="4 10">Phosphoglycerate kinase</fullName>
        <ecNumber evidence="4 10">2.7.2.3</ecNumber>
    </recommendedName>
</protein>
<evidence type="ECO:0000256" key="3">
    <source>
        <dbReference type="ARBA" id="ARBA00008982"/>
    </source>
</evidence>
<dbReference type="Proteomes" id="UP000011082">
    <property type="component" value="Unassembled WGS sequence"/>
</dbReference>
<evidence type="ECO:0000256" key="7">
    <source>
        <dbReference type="ARBA" id="ARBA00022777"/>
    </source>
</evidence>
<keyword evidence="7 10" id="KW-0418">Kinase</keyword>
<dbReference type="InParanoid" id="L2GKZ8"/>
<evidence type="ECO:0000256" key="9">
    <source>
        <dbReference type="ARBA" id="ARBA00022842"/>
    </source>
</evidence>
<accession>L2GKZ8</accession>
<comment type="cofactor">
    <cofactor evidence="2">
        <name>Mg(2+)</name>
        <dbReference type="ChEBI" id="CHEBI:18420"/>
    </cofactor>
</comment>
<keyword evidence="6" id="KW-0547">Nucleotide-binding</keyword>
<dbReference type="FunCoup" id="L2GKZ8">
    <property type="interactions" value="104"/>
</dbReference>
<keyword evidence="5 10" id="KW-0808">Transferase</keyword>
<evidence type="ECO:0000256" key="5">
    <source>
        <dbReference type="ARBA" id="ARBA00022679"/>
    </source>
</evidence>
<evidence type="ECO:0000256" key="2">
    <source>
        <dbReference type="ARBA" id="ARBA00001946"/>
    </source>
</evidence>
<gene>
    <name evidence="12" type="ORF">VICG_02002</name>
</gene>
<comment type="catalytic activity">
    <reaction evidence="1 10">
        <text>(2R)-3-phosphoglycerate + ATP = (2R)-3-phospho-glyceroyl phosphate + ADP</text>
        <dbReference type="Rhea" id="RHEA:14801"/>
        <dbReference type="ChEBI" id="CHEBI:30616"/>
        <dbReference type="ChEBI" id="CHEBI:57604"/>
        <dbReference type="ChEBI" id="CHEBI:58272"/>
        <dbReference type="ChEBI" id="CHEBI:456216"/>
        <dbReference type="EC" id="2.7.2.3"/>
    </reaction>
</comment>
<evidence type="ECO:0000256" key="10">
    <source>
        <dbReference type="RuleBase" id="RU000532"/>
    </source>
</evidence>
<proteinExistence type="inferred from homology"/>
<dbReference type="InterPro" id="IPR001576">
    <property type="entry name" value="Phosphoglycerate_kinase"/>
</dbReference>
<dbReference type="RefSeq" id="XP_007605447.1">
    <property type="nucleotide sequence ID" value="XM_007605385.1"/>
</dbReference>
<dbReference type="Pfam" id="PF00162">
    <property type="entry name" value="PGK"/>
    <property type="match status" value="1"/>
</dbReference>
<dbReference type="InterPro" id="IPR015824">
    <property type="entry name" value="Phosphoglycerate_kinase_N"/>
</dbReference>
<dbReference type="InterPro" id="IPR036043">
    <property type="entry name" value="Phosphoglycerate_kinase_sf"/>
</dbReference>
<evidence type="ECO:0000313" key="13">
    <source>
        <dbReference type="Proteomes" id="UP000011082"/>
    </source>
</evidence>
<evidence type="ECO:0000256" key="4">
    <source>
        <dbReference type="ARBA" id="ARBA00013061"/>
    </source>
</evidence>
<dbReference type="GO" id="GO:0006096">
    <property type="term" value="P:glycolytic process"/>
    <property type="evidence" value="ECO:0007669"/>
    <property type="project" value="InterPro"/>
</dbReference>
<dbReference type="STRING" id="993615.L2GKZ8"/>
<dbReference type="GeneID" id="19882712"/>
<evidence type="ECO:0000256" key="8">
    <source>
        <dbReference type="ARBA" id="ARBA00022840"/>
    </source>
</evidence>
<sequence>MIGVRRLEKAEIKNRKVLLIVDYNTKELNGSVFKVDQTLPTIQYVLDKEPVVLFILTHLGRPKDRKSHSTRPLYNYLKEKISKSNKIIRYVLVSEYSPSNGIKSSKEGSILFGDNSRYYSKAELEDFYTNFDIIINDAFGCAHREAPFRAYAGFLMMKEIEALSLALGCDFLIMGGAKVSDKIKLVQQFNTTVFLGGAIATSIYKSKGYEVGSNTLVEEIVDISINNKVNNIILPVDFIVINKEQGYENKEIGAILKTDTVIDIGSKSVENLERLVGKSRFILWNGPLGKFEDPKARSTHLLVEKLIKGKARVVAGGGETTSAIFRCNASAGSELYHISTGGGAMLSFLGGKHMPGIESVEDKV</sequence>
<dbReference type="OrthoDB" id="275353at2759"/>
<comment type="similarity">
    <text evidence="3 10">Belongs to the phosphoglycerate kinase family.</text>
</comment>
<reference evidence="13" key="1">
    <citation type="submission" date="2011-05" db="EMBL/GenBank/DDBJ databases">
        <title>The genome sequence of Vittaforma corneae strain ATCC 50505.</title>
        <authorList>
            <consortium name="The Broad Institute Genome Sequencing Platform"/>
            <person name="Cuomo C."/>
            <person name="Didier E."/>
            <person name="Bowers L."/>
            <person name="Young S.K."/>
            <person name="Zeng Q."/>
            <person name="Gargeya S."/>
            <person name="Fitzgerald M."/>
            <person name="Haas B."/>
            <person name="Abouelleil A."/>
            <person name="Alvarado L."/>
            <person name="Arachchi H.M."/>
            <person name="Berlin A."/>
            <person name="Chapman S.B."/>
            <person name="Gearin G."/>
            <person name="Goldberg J."/>
            <person name="Griggs A."/>
            <person name="Gujja S."/>
            <person name="Hansen M."/>
            <person name="Heiman D."/>
            <person name="Howarth C."/>
            <person name="Larimer J."/>
            <person name="Lui A."/>
            <person name="MacDonald P.J.P."/>
            <person name="McCowen C."/>
            <person name="Montmayeur A."/>
            <person name="Murphy C."/>
            <person name="Neiman D."/>
            <person name="Pearson M."/>
            <person name="Priest M."/>
            <person name="Roberts A."/>
            <person name="Saif S."/>
            <person name="Shea T."/>
            <person name="Sisk P."/>
            <person name="Stolte C."/>
            <person name="Sykes S."/>
            <person name="Wortman J."/>
            <person name="Nusbaum C."/>
            <person name="Birren B."/>
        </authorList>
    </citation>
    <scope>NUCLEOTIDE SEQUENCE [LARGE SCALE GENOMIC DNA]</scope>
    <source>
        <strain evidence="13">ATCC 50505</strain>
    </source>
</reference>
<dbReference type="GO" id="GO:0006094">
    <property type="term" value="P:gluconeogenesis"/>
    <property type="evidence" value="ECO:0007669"/>
    <property type="project" value="TreeGrafter"/>
</dbReference>
<dbReference type="EC" id="2.7.2.3" evidence="4 10"/>
<dbReference type="Gene3D" id="3.40.50.1260">
    <property type="entry name" value="Phosphoglycerate kinase, N-terminal domain"/>
    <property type="match status" value="2"/>
</dbReference>
<evidence type="ECO:0000313" key="12">
    <source>
        <dbReference type="EMBL" id="ELA40972.1"/>
    </source>
</evidence>
<keyword evidence="13" id="KW-1185">Reference proteome</keyword>
<dbReference type="PANTHER" id="PTHR11406">
    <property type="entry name" value="PHOSPHOGLYCERATE KINASE"/>
    <property type="match status" value="1"/>
</dbReference>
<dbReference type="VEuPathDB" id="MicrosporidiaDB:VICG_02002"/>
<comment type="subunit">
    <text evidence="11">Monomer.</text>
</comment>
<keyword evidence="8" id="KW-0067">ATP-binding</keyword>
<organism evidence="12 13">
    <name type="scientific">Vittaforma corneae (strain ATCC 50505)</name>
    <name type="common">Microsporidian parasite</name>
    <name type="synonym">Nosema corneum</name>
    <dbReference type="NCBI Taxonomy" id="993615"/>
    <lineage>
        <taxon>Eukaryota</taxon>
        <taxon>Fungi</taxon>
        <taxon>Fungi incertae sedis</taxon>
        <taxon>Microsporidia</taxon>
        <taxon>Nosematidae</taxon>
        <taxon>Vittaforma</taxon>
    </lineage>
</organism>
<dbReference type="PANTHER" id="PTHR11406:SF23">
    <property type="entry name" value="PHOSPHOGLYCERATE KINASE 1, CHLOROPLASTIC-RELATED"/>
    <property type="match status" value="1"/>
</dbReference>
<name>L2GKZ8_VITCO</name>
<keyword evidence="9" id="KW-0460">Magnesium</keyword>